<dbReference type="EMBL" id="CP130472">
    <property type="protein sequence ID" value="WLS48759.1"/>
    <property type="molecule type" value="Genomic_DNA"/>
</dbReference>
<feature type="domain" description="Carrier" evidence="5">
    <location>
        <begin position="18"/>
        <end position="93"/>
    </location>
</feature>
<dbReference type="InterPro" id="IPR020806">
    <property type="entry name" value="PKS_PP-bd"/>
</dbReference>
<dbReference type="InterPro" id="IPR023213">
    <property type="entry name" value="CAT-like_dom_sf"/>
</dbReference>
<keyword evidence="7" id="KW-1185">Reference proteome</keyword>
<evidence type="ECO:0000256" key="2">
    <source>
        <dbReference type="ARBA" id="ARBA00022450"/>
    </source>
</evidence>
<name>A0AAJ6I111_9ACTN</name>
<dbReference type="GO" id="GO:0009239">
    <property type="term" value="P:enterobactin biosynthetic process"/>
    <property type="evidence" value="ECO:0007669"/>
    <property type="project" value="TreeGrafter"/>
</dbReference>
<dbReference type="GO" id="GO:0009366">
    <property type="term" value="C:enterobactin synthetase complex"/>
    <property type="evidence" value="ECO:0007669"/>
    <property type="project" value="TreeGrafter"/>
</dbReference>
<dbReference type="InterPro" id="IPR036736">
    <property type="entry name" value="ACP-like_sf"/>
</dbReference>
<evidence type="ECO:0000256" key="3">
    <source>
        <dbReference type="ARBA" id="ARBA00022553"/>
    </source>
</evidence>
<evidence type="ECO:0000313" key="6">
    <source>
        <dbReference type="EMBL" id="WLS48759.1"/>
    </source>
</evidence>
<dbReference type="GO" id="GO:0005829">
    <property type="term" value="C:cytosol"/>
    <property type="evidence" value="ECO:0007669"/>
    <property type="project" value="TreeGrafter"/>
</dbReference>
<dbReference type="CDD" id="cd19531">
    <property type="entry name" value="LCL_NRPS-like"/>
    <property type="match status" value="1"/>
</dbReference>
<reference evidence="6 7" key="1">
    <citation type="submission" date="2023-07" db="EMBL/GenBank/DDBJ databases">
        <title>Micromonospora profundi TRM 95458 converts glycerol to a new osmotic compound.</title>
        <authorList>
            <person name="Lu D."/>
        </authorList>
    </citation>
    <scope>NUCLEOTIDE SEQUENCE [LARGE SCALE GENOMIC DNA]</scope>
    <source>
        <strain evidence="6 7">TRM95458</strain>
    </source>
</reference>
<evidence type="ECO:0000256" key="4">
    <source>
        <dbReference type="SAM" id="MobiDB-lite"/>
    </source>
</evidence>
<keyword evidence="2" id="KW-0596">Phosphopantetheine</keyword>
<protein>
    <submittedName>
        <fullName evidence="6">Condensation domain-containing protein</fullName>
    </submittedName>
</protein>
<dbReference type="PANTHER" id="PTHR45527:SF1">
    <property type="entry name" value="FATTY ACID SYNTHASE"/>
    <property type="match status" value="1"/>
</dbReference>
<dbReference type="GO" id="GO:0047527">
    <property type="term" value="F:2,3-dihydroxybenzoate-serine ligase activity"/>
    <property type="evidence" value="ECO:0007669"/>
    <property type="project" value="TreeGrafter"/>
</dbReference>
<dbReference type="KEGG" id="mprn:Q3V37_15130"/>
<evidence type="ECO:0000313" key="7">
    <source>
        <dbReference type="Proteomes" id="UP001235874"/>
    </source>
</evidence>
<dbReference type="GO" id="GO:0008610">
    <property type="term" value="P:lipid biosynthetic process"/>
    <property type="evidence" value="ECO:0007669"/>
    <property type="project" value="UniProtKB-ARBA"/>
</dbReference>
<organism evidence="6 7">
    <name type="scientific">Micromonospora profundi</name>
    <dbReference type="NCBI Taxonomy" id="1420889"/>
    <lineage>
        <taxon>Bacteria</taxon>
        <taxon>Bacillati</taxon>
        <taxon>Actinomycetota</taxon>
        <taxon>Actinomycetes</taxon>
        <taxon>Micromonosporales</taxon>
        <taxon>Micromonosporaceae</taxon>
        <taxon>Micromonospora</taxon>
    </lineage>
</organism>
<dbReference type="GO" id="GO:0031177">
    <property type="term" value="F:phosphopantetheine binding"/>
    <property type="evidence" value="ECO:0007669"/>
    <property type="project" value="InterPro"/>
</dbReference>
<dbReference type="SMART" id="SM00823">
    <property type="entry name" value="PKS_PP"/>
    <property type="match status" value="1"/>
</dbReference>
<keyword evidence="3" id="KW-0597">Phosphoprotein</keyword>
<dbReference type="FunFam" id="1.10.1200.10:FF:000005">
    <property type="entry name" value="Nonribosomal peptide synthetase 1"/>
    <property type="match status" value="1"/>
</dbReference>
<dbReference type="PROSITE" id="PS50075">
    <property type="entry name" value="CARRIER"/>
    <property type="match status" value="1"/>
</dbReference>
<dbReference type="InterPro" id="IPR006162">
    <property type="entry name" value="Ppantetheine_attach_site"/>
</dbReference>
<dbReference type="Gene3D" id="1.10.1200.10">
    <property type="entry name" value="ACP-like"/>
    <property type="match status" value="1"/>
</dbReference>
<accession>A0AAJ6I111</accession>
<dbReference type="InterPro" id="IPR001242">
    <property type="entry name" value="Condensation_dom"/>
</dbReference>
<gene>
    <name evidence="6" type="ORF">Q3V37_15130</name>
</gene>
<evidence type="ECO:0000256" key="1">
    <source>
        <dbReference type="ARBA" id="ARBA00001957"/>
    </source>
</evidence>
<dbReference type="InterPro" id="IPR009081">
    <property type="entry name" value="PP-bd_ACP"/>
</dbReference>
<feature type="region of interest" description="Disordered" evidence="4">
    <location>
        <begin position="174"/>
        <end position="201"/>
    </location>
</feature>
<dbReference type="AlphaFoldDB" id="A0AAJ6I111"/>
<dbReference type="PANTHER" id="PTHR45527">
    <property type="entry name" value="NONRIBOSOMAL PEPTIDE SYNTHETASE"/>
    <property type="match status" value="1"/>
</dbReference>
<dbReference type="Pfam" id="PF00550">
    <property type="entry name" value="PP-binding"/>
    <property type="match status" value="1"/>
</dbReference>
<comment type="cofactor">
    <cofactor evidence="1">
        <name>pantetheine 4'-phosphate</name>
        <dbReference type="ChEBI" id="CHEBI:47942"/>
    </cofactor>
</comment>
<dbReference type="Gene3D" id="3.30.559.10">
    <property type="entry name" value="Chloramphenicol acetyltransferase-like domain"/>
    <property type="match status" value="1"/>
</dbReference>
<dbReference type="Proteomes" id="UP001235874">
    <property type="component" value="Chromosome"/>
</dbReference>
<dbReference type="Pfam" id="PF00668">
    <property type="entry name" value="Condensation"/>
    <property type="match status" value="1"/>
</dbReference>
<evidence type="ECO:0000259" key="5">
    <source>
        <dbReference type="PROSITE" id="PS50075"/>
    </source>
</evidence>
<dbReference type="SUPFAM" id="SSF52777">
    <property type="entry name" value="CoA-dependent acyltransferases"/>
    <property type="match status" value="2"/>
</dbReference>
<feature type="compositionally biased region" description="Pro residues" evidence="4">
    <location>
        <begin position="180"/>
        <end position="198"/>
    </location>
</feature>
<sequence length="595" mass="65328">MDTARLPEPAPTVTEHVAPRTHTEQWLADTWQSLLDLDTVSATDNFFDLGGNSLLGTQLAARVRDQLKTDLPPRELFANPVLHQLADQIDRTTTTTTTSTPILPVPRGEALVCTRQQEGLWFEHQLDPQSAVYHIPAALRLHGTLDHTALNRALHTLITRHEALRTRFVEHDGLPHQIIDPPPADQPVPVGQPTPGDQPTPAVEPITVVDISADAIDTWVDEQISHPFNLAAGPVFRTALGRLAPDDHVLVLVAHHIVADGWSVGILTTELTRLYAAETGLTTEAQLPDLPVQPADHAVWQRARLDDDEFTRRLDRWCTTLADLPTLDFPTDRPRPAHPTGAGAWTGRPLPHDLAAAAHRYARDNHVSFLAIHQAALLTVLHRYTGQTDLPIGSVFSGRTHTSVEPLVGYFANTVVLRTTTEGNPTFTELIHRCHNTVLDATALQDIPFSLIVDNLQPERIPGRNPLFQISLTLQPATTQNELTLGTLTANPIDTTTGNARFDIAIDIQETPDGHLTIAAEYSTELFDTDRINRLLDHYTTALANGLAQPDQPTEDIDILTDSERDHILYSLNPALSQDTDGQVAWGPSSQVGTA</sequence>
<dbReference type="Gene3D" id="3.30.559.30">
    <property type="entry name" value="Nonribosomal peptide synthetase, condensation domain"/>
    <property type="match status" value="1"/>
</dbReference>
<proteinExistence type="predicted"/>
<dbReference type="SUPFAM" id="SSF47336">
    <property type="entry name" value="ACP-like"/>
    <property type="match status" value="1"/>
</dbReference>
<dbReference type="PROSITE" id="PS00012">
    <property type="entry name" value="PHOSPHOPANTETHEINE"/>
    <property type="match status" value="1"/>
</dbReference>
<dbReference type="GO" id="GO:0043041">
    <property type="term" value="P:amino acid activation for nonribosomal peptide biosynthetic process"/>
    <property type="evidence" value="ECO:0007669"/>
    <property type="project" value="TreeGrafter"/>
</dbReference>